<gene>
    <name evidence="2" type="ORF">AVEN_115300_1</name>
</gene>
<dbReference type="EMBL" id="BGPR01000001">
    <property type="protein sequence ID" value="GBL72363.1"/>
    <property type="molecule type" value="Genomic_DNA"/>
</dbReference>
<reference evidence="2 3" key="1">
    <citation type="journal article" date="2019" name="Sci. Rep.">
        <title>Orb-weaving spider Araneus ventricosus genome elucidates the spidroin gene catalogue.</title>
        <authorList>
            <person name="Kono N."/>
            <person name="Nakamura H."/>
            <person name="Ohtoshi R."/>
            <person name="Moran D.A.P."/>
            <person name="Shinohara A."/>
            <person name="Yoshida Y."/>
            <person name="Fujiwara M."/>
            <person name="Mori M."/>
            <person name="Tomita M."/>
            <person name="Arakawa K."/>
        </authorList>
    </citation>
    <scope>NUCLEOTIDE SEQUENCE [LARGE SCALE GENOMIC DNA]</scope>
</reference>
<protein>
    <submittedName>
        <fullName evidence="2">Uncharacterized protein</fullName>
    </submittedName>
</protein>
<comment type="caution">
    <text evidence="2">The sequence shown here is derived from an EMBL/GenBank/DDBJ whole genome shotgun (WGS) entry which is preliminary data.</text>
</comment>
<organism evidence="2 3">
    <name type="scientific">Araneus ventricosus</name>
    <name type="common">Orbweaver spider</name>
    <name type="synonym">Epeira ventricosa</name>
    <dbReference type="NCBI Taxonomy" id="182803"/>
    <lineage>
        <taxon>Eukaryota</taxon>
        <taxon>Metazoa</taxon>
        <taxon>Ecdysozoa</taxon>
        <taxon>Arthropoda</taxon>
        <taxon>Chelicerata</taxon>
        <taxon>Arachnida</taxon>
        <taxon>Araneae</taxon>
        <taxon>Araneomorphae</taxon>
        <taxon>Entelegynae</taxon>
        <taxon>Araneoidea</taxon>
        <taxon>Araneidae</taxon>
        <taxon>Araneus</taxon>
    </lineage>
</organism>
<name>A0A4Y1ZY02_ARAVE</name>
<dbReference type="AlphaFoldDB" id="A0A4Y1ZY02"/>
<dbReference type="Proteomes" id="UP000499080">
    <property type="component" value="Unassembled WGS sequence"/>
</dbReference>
<feature type="region of interest" description="Disordered" evidence="1">
    <location>
        <begin position="70"/>
        <end position="101"/>
    </location>
</feature>
<proteinExistence type="predicted"/>
<evidence type="ECO:0000256" key="1">
    <source>
        <dbReference type="SAM" id="MobiDB-lite"/>
    </source>
</evidence>
<accession>A0A4Y1ZY02</accession>
<keyword evidence="3" id="KW-1185">Reference proteome</keyword>
<evidence type="ECO:0000313" key="2">
    <source>
        <dbReference type="EMBL" id="GBL72363.1"/>
    </source>
</evidence>
<sequence length="119" mass="13957">MCGCLLCFDAVQLIDDIVGKEMAFHIWRSGIKYVPDALVVRKSRNHPTVEIDHWGDRCLVVGRMEFRLSSRKKGRGAPPLQVRTKRGVGLRRGERKQPIRKSRRCFRFRQHRKELCDQL</sequence>
<evidence type="ECO:0000313" key="3">
    <source>
        <dbReference type="Proteomes" id="UP000499080"/>
    </source>
</evidence>